<accession>A0A7J6HB89</accession>
<dbReference type="InterPro" id="IPR026960">
    <property type="entry name" value="RVT-Znf"/>
</dbReference>
<dbReference type="AlphaFoldDB" id="A0A7J6HB89"/>
<feature type="domain" description="Reverse transcriptase zinc-binding" evidence="2">
    <location>
        <begin position="26"/>
        <end position="109"/>
    </location>
</feature>
<name>A0A7J6HB89_CANSA</name>
<keyword evidence="4" id="KW-1185">Reference proteome</keyword>
<gene>
    <name evidence="3" type="ORF">G4B88_015206</name>
</gene>
<protein>
    <recommendedName>
        <fullName evidence="2">Reverse transcriptase zinc-binding domain-containing protein</fullName>
    </recommendedName>
</protein>
<dbReference type="Pfam" id="PF13966">
    <property type="entry name" value="zf-RVT"/>
    <property type="match status" value="1"/>
</dbReference>
<feature type="region of interest" description="Disordered" evidence="1">
    <location>
        <begin position="355"/>
        <end position="375"/>
    </location>
</feature>
<dbReference type="EMBL" id="JAATIQ010000052">
    <property type="protein sequence ID" value="KAF4392563.1"/>
    <property type="molecule type" value="Genomic_DNA"/>
</dbReference>
<comment type="caution">
    <text evidence="3">The sequence shown here is derived from an EMBL/GenBank/DDBJ whole genome shotgun (WGS) entry which is preliminary data.</text>
</comment>
<evidence type="ECO:0000313" key="4">
    <source>
        <dbReference type="Proteomes" id="UP000583929"/>
    </source>
</evidence>
<sequence>MPEILSVREARLCDLVVWKEASDGRFTVKSGYEATFGGSSHEDGILLKKVWSKNVHYRHSVMIWRAVMGCVPTRDRLEFVGDKSCRLCDGAIESALHIFWECHCARALWFSSPFPISYGTGNGIWKARNECLFRGGLVDIALIRSSIMRRYYEYLMLEDADDIAQRKNVLRSPAAADGRVLCNSTDVFCMTDASWKEAEAEIMAIKWALELAEQKGFQSFAGASDAKVISKTEKAVISENSPNEIGGSVDEQALEAVFDTIQVAITLDSQIALSLPFTADEVFSALKSMTEDSSPGIDEILKKVELFITIRWCIWTERNAETHAKTPKSASRILQFASNHLSDYKQALTSDSKTHQHVSGCSNSQDTAAASSSHSQTFAGANNVKFDYWRREMTELPEASKSKRWSWKLKTEPLTLNITAPLTSVTAKEPSLSRLGNSDIV</sequence>
<proteinExistence type="predicted"/>
<reference evidence="3 4" key="1">
    <citation type="journal article" date="2020" name="bioRxiv">
        <title>Sequence and annotation of 42 cannabis genomes reveals extensive copy number variation in cannabinoid synthesis and pathogen resistance genes.</title>
        <authorList>
            <person name="Mckernan K.J."/>
            <person name="Helbert Y."/>
            <person name="Kane L.T."/>
            <person name="Ebling H."/>
            <person name="Zhang L."/>
            <person name="Liu B."/>
            <person name="Eaton Z."/>
            <person name="Mclaughlin S."/>
            <person name="Kingan S."/>
            <person name="Baybayan P."/>
            <person name="Concepcion G."/>
            <person name="Jordan M."/>
            <person name="Riva A."/>
            <person name="Barbazuk W."/>
            <person name="Harkins T."/>
        </authorList>
    </citation>
    <scope>NUCLEOTIDE SEQUENCE [LARGE SCALE GENOMIC DNA]</scope>
    <source>
        <strain evidence="4">cv. Jamaican Lion 4</strain>
        <tissue evidence="3">Leaf</tissue>
    </source>
</reference>
<organism evidence="3 4">
    <name type="scientific">Cannabis sativa</name>
    <name type="common">Hemp</name>
    <name type="synonym">Marijuana</name>
    <dbReference type="NCBI Taxonomy" id="3483"/>
    <lineage>
        <taxon>Eukaryota</taxon>
        <taxon>Viridiplantae</taxon>
        <taxon>Streptophyta</taxon>
        <taxon>Embryophyta</taxon>
        <taxon>Tracheophyta</taxon>
        <taxon>Spermatophyta</taxon>
        <taxon>Magnoliopsida</taxon>
        <taxon>eudicotyledons</taxon>
        <taxon>Gunneridae</taxon>
        <taxon>Pentapetalae</taxon>
        <taxon>rosids</taxon>
        <taxon>fabids</taxon>
        <taxon>Rosales</taxon>
        <taxon>Cannabaceae</taxon>
        <taxon>Cannabis</taxon>
    </lineage>
</organism>
<evidence type="ECO:0000259" key="2">
    <source>
        <dbReference type="Pfam" id="PF13966"/>
    </source>
</evidence>
<evidence type="ECO:0000256" key="1">
    <source>
        <dbReference type="SAM" id="MobiDB-lite"/>
    </source>
</evidence>
<evidence type="ECO:0000313" key="3">
    <source>
        <dbReference type="EMBL" id="KAF4392563.1"/>
    </source>
</evidence>
<dbReference type="Proteomes" id="UP000583929">
    <property type="component" value="Unassembled WGS sequence"/>
</dbReference>